<feature type="transmembrane region" description="Helical" evidence="7">
    <location>
        <begin position="266"/>
        <end position="286"/>
    </location>
</feature>
<dbReference type="SUPFAM" id="SSF81321">
    <property type="entry name" value="Family A G protein-coupled receptor-like"/>
    <property type="match status" value="1"/>
</dbReference>
<dbReference type="Pfam" id="PF00001">
    <property type="entry name" value="7tm_1"/>
    <property type="match status" value="1"/>
</dbReference>
<dbReference type="GO" id="GO:0042277">
    <property type="term" value="F:peptide binding"/>
    <property type="evidence" value="ECO:0007669"/>
    <property type="project" value="TreeGrafter"/>
</dbReference>
<keyword evidence="2" id="KW-1003">Cell membrane</keyword>
<feature type="transmembrane region" description="Helical" evidence="7">
    <location>
        <begin position="27"/>
        <end position="52"/>
    </location>
</feature>
<keyword evidence="5 7" id="KW-0472">Membrane</keyword>
<organism evidence="9 10">
    <name type="scientific">Ascaris lumbricoides</name>
    <name type="common">Giant roundworm</name>
    <dbReference type="NCBI Taxonomy" id="6252"/>
    <lineage>
        <taxon>Eukaryota</taxon>
        <taxon>Metazoa</taxon>
        <taxon>Ecdysozoa</taxon>
        <taxon>Nematoda</taxon>
        <taxon>Chromadorea</taxon>
        <taxon>Rhabditida</taxon>
        <taxon>Spirurina</taxon>
        <taxon>Ascaridomorpha</taxon>
        <taxon>Ascaridoidea</taxon>
        <taxon>Ascarididae</taxon>
        <taxon>Ascaris</taxon>
    </lineage>
</organism>
<evidence type="ECO:0000313" key="9">
    <source>
        <dbReference type="Proteomes" id="UP000036681"/>
    </source>
</evidence>
<dbReference type="AlphaFoldDB" id="A0A9J2PTU3"/>
<dbReference type="WBParaSite" id="ALUE_0001351501-mRNA-1">
    <property type="protein sequence ID" value="ALUE_0001351501-mRNA-1"/>
    <property type="gene ID" value="ALUE_0001351501"/>
</dbReference>
<dbReference type="PANTHER" id="PTHR24241:SF59">
    <property type="entry name" value="ADIPOKINETIC HORMONE RECEPTOR, ISOFORM C"/>
    <property type="match status" value="1"/>
</dbReference>
<name>A0A9J2PTU3_ASCLU</name>
<sequence>MNICFQMPSTSPSNCTLPNVDKFSWQAVILIVSHVILFCFAAIGNIFMLLILHRNLRSNKGNRTFLLLLHMNVADLIVTFEYLPKQVIHMYTVWWYGGDLLCKMGRFFDIFGVSLSSAVLICMCFDRMLSVSRPFSTFYGIQRNKVMLGIAWITAFAISLPQLGIFLTASHPCDRSYVQCVARDYIGLLDTRYVLAYTFATAIYIYFLPLAVIIGCYTLIFYRLKISVRSQKNGFGSIKSHLEKTKTPRASSSHLMNLKRAKSKTLRMTMSIVLFFLACWTPYYAATTLHFIDIDYATGRSRKRIVIPVTLHKLLYMFATMNSSFNAYVYGYFSFDLRKELRRLVAFWLKRNDKDAMTRTSMACKYRTVNIDDLHSGLWKNGQHRSHSSAPTEC</sequence>
<comment type="subcellular location">
    <subcellularLocation>
        <location evidence="1">Cell membrane</location>
        <topology evidence="1">Multi-pass membrane protein</topology>
    </subcellularLocation>
</comment>
<keyword evidence="9" id="KW-1185">Reference proteome</keyword>
<evidence type="ECO:0000256" key="7">
    <source>
        <dbReference type="SAM" id="Phobius"/>
    </source>
</evidence>
<dbReference type="InterPro" id="IPR000276">
    <property type="entry name" value="GPCR_Rhodpsn"/>
</dbReference>
<evidence type="ECO:0000256" key="3">
    <source>
        <dbReference type="ARBA" id="ARBA00022692"/>
    </source>
</evidence>
<evidence type="ECO:0000313" key="10">
    <source>
        <dbReference type="WBParaSite" id="ALUE_0001351501-mRNA-1"/>
    </source>
</evidence>
<dbReference type="Proteomes" id="UP000036681">
    <property type="component" value="Unplaced"/>
</dbReference>
<evidence type="ECO:0000256" key="4">
    <source>
        <dbReference type="ARBA" id="ARBA00022989"/>
    </source>
</evidence>
<keyword evidence="3 7" id="KW-0812">Transmembrane</keyword>
<feature type="transmembrane region" description="Helical" evidence="7">
    <location>
        <begin position="146"/>
        <end position="167"/>
    </location>
</feature>
<dbReference type="PRINTS" id="PR00237">
    <property type="entry name" value="GPCRRHODOPSN"/>
</dbReference>
<evidence type="ECO:0000256" key="1">
    <source>
        <dbReference type="ARBA" id="ARBA00004651"/>
    </source>
</evidence>
<evidence type="ECO:0000256" key="2">
    <source>
        <dbReference type="ARBA" id="ARBA00022475"/>
    </source>
</evidence>
<evidence type="ECO:0000259" key="8">
    <source>
        <dbReference type="PROSITE" id="PS50262"/>
    </source>
</evidence>
<proteinExistence type="predicted"/>
<evidence type="ECO:0000256" key="5">
    <source>
        <dbReference type="ARBA" id="ARBA00023136"/>
    </source>
</evidence>
<feature type="transmembrane region" description="Helical" evidence="7">
    <location>
        <begin position="314"/>
        <end position="333"/>
    </location>
</feature>
<dbReference type="Gene3D" id="1.20.1070.10">
    <property type="entry name" value="Rhodopsin 7-helix transmembrane proteins"/>
    <property type="match status" value="1"/>
</dbReference>
<dbReference type="GO" id="GO:0005886">
    <property type="term" value="C:plasma membrane"/>
    <property type="evidence" value="ECO:0007669"/>
    <property type="project" value="UniProtKB-SubCell"/>
</dbReference>
<dbReference type="PANTHER" id="PTHR24241">
    <property type="entry name" value="NEUROPEPTIDE RECEPTOR-RELATED G-PROTEIN COUPLED RECEPTOR"/>
    <property type="match status" value="1"/>
</dbReference>
<feature type="transmembrane region" description="Helical" evidence="7">
    <location>
        <begin position="194"/>
        <end position="222"/>
    </location>
</feature>
<protein>
    <submittedName>
        <fullName evidence="10">G-protein coupled receptors family 1 profile domain-containing protein</fullName>
    </submittedName>
</protein>
<feature type="transmembrane region" description="Helical" evidence="7">
    <location>
        <begin position="104"/>
        <end position="125"/>
    </location>
</feature>
<dbReference type="GO" id="GO:0032870">
    <property type="term" value="P:cellular response to hormone stimulus"/>
    <property type="evidence" value="ECO:0007669"/>
    <property type="project" value="TreeGrafter"/>
</dbReference>
<accession>A0A9J2PTU3</accession>
<dbReference type="PROSITE" id="PS50262">
    <property type="entry name" value="G_PROTEIN_RECEP_F1_2"/>
    <property type="match status" value="1"/>
</dbReference>
<reference evidence="10" key="1">
    <citation type="submission" date="2023-03" db="UniProtKB">
        <authorList>
            <consortium name="WormBaseParasite"/>
        </authorList>
    </citation>
    <scope>IDENTIFICATION</scope>
</reference>
<feature type="transmembrane region" description="Helical" evidence="7">
    <location>
        <begin position="64"/>
        <end position="84"/>
    </location>
</feature>
<dbReference type="InterPro" id="IPR017452">
    <property type="entry name" value="GPCR_Rhodpsn_7TM"/>
</dbReference>
<evidence type="ECO:0000256" key="6">
    <source>
        <dbReference type="ARBA" id="ARBA00023170"/>
    </source>
</evidence>
<dbReference type="GO" id="GO:0004930">
    <property type="term" value="F:G protein-coupled receptor activity"/>
    <property type="evidence" value="ECO:0007669"/>
    <property type="project" value="InterPro"/>
</dbReference>
<keyword evidence="6" id="KW-0675">Receptor</keyword>
<feature type="domain" description="G-protein coupled receptors family 1 profile" evidence="8">
    <location>
        <begin position="44"/>
        <end position="330"/>
    </location>
</feature>
<keyword evidence="4 7" id="KW-1133">Transmembrane helix</keyword>